<dbReference type="GO" id="GO:0005524">
    <property type="term" value="F:ATP binding"/>
    <property type="evidence" value="ECO:0007669"/>
    <property type="project" value="UniProtKB-KW"/>
</dbReference>
<comment type="catalytic activity">
    <reaction evidence="6">
        <text>Couples ATP hydrolysis with the unwinding of duplex DNA by translocating in the 3'-5' direction.</text>
        <dbReference type="EC" id="5.6.2.4"/>
    </reaction>
</comment>
<dbReference type="GO" id="GO:0043138">
    <property type="term" value="F:3'-5' DNA helicase activity"/>
    <property type="evidence" value="ECO:0007669"/>
    <property type="project" value="UniProtKB-EC"/>
</dbReference>
<dbReference type="Pfam" id="PF00271">
    <property type="entry name" value="Helicase_C"/>
    <property type="match status" value="1"/>
</dbReference>
<gene>
    <name evidence="10" type="ORF">BDK89_0148</name>
</gene>
<dbReference type="InterPro" id="IPR027417">
    <property type="entry name" value="P-loop_NTPase"/>
</dbReference>
<evidence type="ECO:0000256" key="3">
    <source>
        <dbReference type="ARBA" id="ARBA00022840"/>
    </source>
</evidence>
<evidence type="ECO:0000256" key="2">
    <source>
        <dbReference type="ARBA" id="ARBA00022741"/>
    </source>
</evidence>
<dbReference type="SMART" id="SM00487">
    <property type="entry name" value="DEXDc"/>
    <property type="match status" value="1"/>
</dbReference>
<accession>A0A4R7HWR4</accession>
<comment type="caution">
    <text evidence="10">The sequence shown here is derived from an EMBL/GenBank/DDBJ whole genome shotgun (WGS) entry which is preliminary data.</text>
</comment>
<evidence type="ECO:0000313" key="11">
    <source>
        <dbReference type="Proteomes" id="UP000294558"/>
    </source>
</evidence>
<dbReference type="PANTHER" id="PTHR13710">
    <property type="entry name" value="DNA HELICASE RECQ FAMILY MEMBER"/>
    <property type="match status" value="1"/>
</dbReference>
<sequence length="852" mass="92422">MSSVPNIQAFLNRMSNGHDAPAADRVCLALQSAMLGQGLSDAAVLIRQALRVDDVRRGVSGPSSEGEHTRAWLDVPRGAGALDRVPWHLFGLEVGDQGTHVRVRARPWVPDWIDLGRESAVDRDVSDTRVVRREESVRGDPFLSMIDEEFRTYRTPGQRTAVRSALLAEPGSTLVVNLPTGGGKTLAMLAPAVLQPADGSTSIVVVPTVALALDQERRYANQHPGSPPTAYHGELSPSEKSEFVRRISIGAQPVVFTNPEAVVTALSRPLTDVAAGGRLRLLAVDEAHVVSSWGDGFRPNFHALAGFRTHLLRESVRAGHEPFRTILASATLTEDTLKLLQALFGAPGPFDHIGAPMVRPEPTFWATPVASSDVRDERLLETLRHLPRPAIVYTTLRDERTARPDTLTPDRLSRLAATGGFRRFAVVDGASSTSKREHVLGALRDTPDAPASVDLVFATSAFGLGIDVPDIKTVVHACVPEGLDRYYQEVGRAGRDGRPSISIVLPTSGDMDVASSLASPRYITADRARDRWNAMIRSAEFLEGGLVRLPLTAVPTDLDAHTDYNERWNLFTVSLLARAGALSWDFSLAGHSAEPEQMRDDRGWLTVRLLRGDHQAESFWSGVVEPVRSASAERGGEGLQALKSAMSGRDCAGALIAQHYTLQSPDFATVCLPSCGGCGYCRASGRGRWSSPSPRPKGIELHRDMQASKLYGLATKGRWGPRLIVGLRSEDCHSQRRMRRVVRTLLAAGQIRLLVVPQSVADAAMDWLPGPSGNEAPTMLMELEDFDPVSEVGVPTLAFIPEGVDPSLLLEGSSRSSLVVVLVPDELCSGKDERPVMDMDAAYRIEDLEQVL</sequence>
<keyword evidence="10" id="KW-0347">Helicase</keyword>
<reference evidence="10 11" key="1">
    <citation type="submission" date="2019-03" db="EMBL/GenBank/DDBJ databases">
        <title>Sequencing the genomes of 1000 actinobacteria strains.</title>
        <authorList>
            <person name="Klenk H.-P."/>
        </authorList>
    </citation>
    <scope>NUCLEOTIDE SEQUENCE [LARGE SCALE GENOMIC DNA]</scope>
    <source>
        <strain evidence="10 11">DSM 18936</strain>
    </source>
</reference>
<dbReference type="PROSITE" id="PS51194">
    <property type="entry name" value="HELICASE_CTER"/>
    <property type="match status" value="1"/>
</dbReference>
<name>A0A4R7HWR4_9ACTN</name>
<feature type="domain" description="Helicase ATP-binding" evidence="8">
    <location>
        <begin position="165"/>
        <end position="350"/>
    </location>
</feature>
<dbReference type="EC" id="5.6.2.4" evidence="7"/>
<evidence type="ECO:0000256" key="4">
    <source>
        <dbReference type="ARBA" id="ARBA00023125"/>
    </source>
</evidence>
<evidence type="ECO:0000256" key="1">
    <source>
        <dbReference type="ARBA" id="ARBA00005446"/>
    </source>
</evidence>
<organism evidence="10 11">
    <name type="scientific">Ilumatobacter fluminis</name>
    <dbReference type="NCBI Taxonomy" id="467091"/>
    <lineage>
        <taxon>Bacteria</taxon>
        <taxon>Bacillati</taxon>
        <taxon>Actinomycetota</taxon>
        <taxon>Acidimicrobiia</taxon>
        <taxon>Acidimicrobiales</taxon>
        <taxon>Ilumatobacteraceae</taxon>
        <taxon>Ilumatobacter</taxon>
    </lineage>
</organism>
<dbReference type="Proteomes" id="UP000294558">
    <property type="component" value="Unassembled WGS sequence"/>
</dbReference>
<dbReference type="PROSITE" id="PS51192">
    <property type="entry name" value="HELICASE_ATP_BIND_1"/>
    <property type="match status" value="1"/>
</dbReference>
<keyword evidence="5" id="KW-0413">Isomerase</keyword>
<keyword evidence="2" id="KW-0547">Nucleotide-binding</keyword>
<evidence type="ECO:0000256" key="5">
    <source>
        <dbReference type="ARBA" id="ARBA00023235"/>
    </source>
</evidence>
<dbReference type="GO" id="GO:0000724">
    <property type="term" value="P:double-strand break repair via homologous recombination"/>
    <property type="evidence" value="ECO:0007669"/>
    <property type="project" value="TreeGrafter"/>
</dbReference>
<keyword evidence="11" id="KW-1185">Reference proteome</keyword>
<feature type="domain" description="Helicase C-terminal" evidence="9">
    <location>
        <begin position="375"/>
        <end position="543"/>
    </location>
</feature>
<dbReference type="Pfam" id="PF00270">
    <property type="entry name" value="DEAD"/>
    <property type="match status" value="1"/>
</dbReference>
<keyword evidence="10" id="KW-0378">Hydrolase</keyword>
<dbReference type="Gene3D" id="3.40.50.300">
    <property type="entry name" value="P-loop containing nucleotide triphosphate hydrolases"/>
    <property type="match status" value="2"/>
</dbReference>
<protein>
    <recommendedName>
        <fullName evidence="7">DNA 3'-5' helicase</fullName>
        <ecNumber evidence="7">5.6.2.4</ecNumber>
    </recommendedName>
</protein>
<evidence type="ECO:0000259" key="8">
    <source>
        <dbReference type="PROSITE" id="PS51192"/>
    </source>
</evidence>
<dbReference type="EMBL" id="SOAU01000001">
    <property type="protein sequence ID" value="TDT14593.1"/>
    <property type="molecule type" value="Genomic_DNA"/>
</dbReference>
<dbReference type="PANTHER" id="PTHR13710:SF105">
    <property type="entry name" value="ATP-DEPENDENT DNA HELICASE Q1"/>
    <property type="match status" value="1"/>
</dbReference>
<dbReference type="InterPro" id="IPR014001">
    <property type="entry name" value="Helicase_ATP-bd"/>
</dbReference>
<dbReference type="SMART" id="SM00490">
    <property type="entry name" value="HELICc"/>
    <property type="match status" value="1"/>
</dbReference>
<dbReference type="GO" id="GO:0003677">
    <property type="term" value="F:DNA binding"/>
    <property type="evidence" value="ECO:0007669"/>
    <property type="project" value="UniProtKB-KW"/>
</dbReference>
<dbReference type="GO" id="GO:0005737">
    <property type="term" value="C:cytoplasm"/>
    <property type="evidence" value="ECO:0007669"/>
    <property type="project" value="TreeGrafter"/>
</dbReference>
<evidence type="ECO:0000256" key="6">
    <source>
        <dbReference type="ARBA" id="ARBA00034617"/>
    </source>
</evidence>
<dbReference type="SUPFAM" id="SSF52540">
    <property type="entry name" value="P-loop containing nucleoside triphosphate hydrolases"/>
    <property type="match status" value="1"/>
</dbReference>
<dbReference type="NCBIfam" id="NF041063">
    <property type="entry name" value="DpdF"/>
    <property type="match status" value="1"/>
</dbReference>
<evidence type="ECO:0000259" key="9">
    <source>
        <dbReference type="PROSITE" id="PS51194"/>
    </source>
</evidence>
<dbReference type="InterPro" id="IPR001650">
    <property type="entry name" value="Helicase_C-like"/>
</dbReference>
<evidence type="ECO:0000313" key="10">
    <source>
        <dbReference type="EMBL" id="TDT14593.1"/>
    </source>
</evidence>
<keyword evidence="3" id="KW-0067">ATP-binding</keyword>
<proteinExistence type="inferred from homology"/>
<dbReference type="GO" id="GO:0005694">
    <property type="term" value="C:chromosome"/>
    <property type="evidence" value="ECO:0007669"/>
    <property type="project" value="TreeGrafter"/>
</dbReference>
<keyword evidence="4" id="KW-0238">DNA-binding</keyword>
<comment type="similarity">
    <text evidence="1">Belongs to the helicase family. RecQ subfamily.</text>
</comment>
<dbReference type="GO" id="GO:0009378">
    <property type="term" value="F:four-way junction helicase activity"/>
    <property type="evidence" value="ECO:0007669"/>
    <property type="project" value="TreeGrafter"/>
</dbReference>
<dbReference type="AlphaFoldDB" id="A0A4R7HWR4"/>
<evidence type="ECO:0000256" key="7">
    <source>
        <dbReference type="ARBA" id="ARBA00034808"/>
    </source>
</evidence>
<dbReference type="InterPro" id="IPR011545">
    <property type="entry name" value="DEAD/DEAH_box_helicase_dom"/>
</dbReference>